<dbReference type="GO" id="GO:0036431">
    <property type="term" value="F:dCMP kinase activity"/>
    <property type="evidence" value="ECO:0007669"/>
    <property type="project" value="InterPro"/>
</dbReference>
<dbReference type="OrthoDB" id="9807434at2"/>
<organism evidence="10 11">
    <name type="scientific">Gulosibacter macacae</name>
    <dbReference type="NCBI Taxonomy" id="2488791"/>
    <lineage>
        <taxon>Bacteria</taxon>
        <taxon>Bacillati</taxon>
        <taxon>Actinomycetota</taxon>
        <taxon>Actinomycetes</taxon>
        <taxon>Micrococcales</taxon>
        <taxon>Microbacteriaceae</taxon>
        <taxon>Gulosibacter</taxon>
    </lineage>
</organism>
<keyword evidence="4 8" id="KW-0418">Kinase</keyword>
<keyword evidence="8" id="KW-0963">Cytoplasm</keyword>
<dbReference type="CDD" id="cd02020">
    <property type="entry name" value="CMPK"/>
    <property type="match status" value="1"/>
</dbReference>
<comment type="similarity">
    <text evidence="1 8">Belongs to the cytidylate kinase family. Type 1 subfamily.</text>
</comment>
<dbReference type="GO" id="GO:0036430">
    <property type="term" value="F:CMP kinase activity"/>
    <property type="evidence" value="ECO:0007669"/>
    <property type="project" value="RHEA"/>
</dbReference>
<evidence type="ECO:0000256" key="8">
    <source>
        <dbReference type="HAMAP-Rule" id="MF_00238"/>
    </source>
</evidence>
<comment type="caution">
    <text evidence="10">The sequence shown here is derived from an EMBL/GenBank/DDBJ whole genome shotgun (WGS) entry which is preliminary data.</text>
</comment>
<evidence type="ECO:0000256" key="1">
    <source>
        <dbReference type="ARBA" id="ARBA00009427"/>
    </source>
</evidence>
<dbReference type="RefSeq" id="WP_124973948.1">
    <property type="nucleotide sequence ID" value="NZ_RQVS01000022.1"/>
</dbReference>
<gene>
    <name evidence="8 10" type="primary">cmk</name>
    <name evidence="10" type="ORF">EG850_12410</name>
</gene>
<comment type="catalytic activity">
    <reaction evidence="6 8">
        <text>dCMP + ATP = dCDP + ADP</text>
        <dbReference type="Rhea" id="RHEA:25094"/>
        <dbReference type="ChEBI" id="CHEBI:30616"/>
        <dbReference type="ChEBI" id="CHEBI:57566"/>
        <dbReference type="ChEBI" id="CHEBI:58593"/>
        <dbReference type="ChEBI" id="CHEBI:456216"/>
        <dbReference type="EC" id="2.7.4.25"/>
    </reaction>
</comment>
<dbReference type="InterPro" id="IPR003136">
    <property type="entry name" value="Cytidylate_kin"/>
</dbReference>
<reference evidence="10 11" key="1">
    <citation type="submission" date="2018-11" db="EMBL/GenBank/DDBJ databases">
        <title>YIM 102482-1 draft genome.</title>
        <authorList>
            <person name="Li G."/>
            <person name="Jiang Y."/>
        </authorList>
    </citation>
    <scope>NUCLEOTIDE SEQUENCE [LARGE SCALE GENOMIC DNA]</scope>
    <source>
        <strain evidence="10 11">YIM 102482-1</strain>
    </source>
</reference>
<evidence type="ECO:0000313" key="10">
    <source>
        <dbReference type="EMBL" id="RRJ85656.1"/>
    </source>
</evidence>
<dbReference type="AlphaFoldDB" id="A0A3P3VVK0"/>
<dbReference type="InterPro" id="IPR011994">
    <property type="entry name" value="Cytidylate_kinase_dom"/>
</dbReference>
<comment type="subcellular location">
    <subcellularLocation>
        <location evidence="8">Cytoplasm</location>
    </subcellularLocation>
</comment>
<dbReference type="Gene3D" id="3.40.50.300">
    <property type="entry name" value="P-loop containing nucleotide triphosphate hydrolases"/>
    <property type="match status" value="1"/>
</dbReference>
<evidence type="ECO:0000256" key="4">
    <source>
        <dbReference type="ARBA" id="ARBA00022777"/>
    </source>
</evidence>
<dbReference type="NCBIfam" id="TIGR00017">
    <property type="entry name" value="cmk"/>
    <property type="match status" value="1"/>
</dbReference>
<evidence type="ECO:0000256" key="2">
    <source>
        <dbReference type="ARBA" id="ARBA00022679"/>
    </source>
</evidence>
<keyword evidence="5 8" id="KW-0067">ATP-binding</keyword>
<protein>
    <recommendedName>
        <fullName evidence="8">Cytidylate kinase</fullName>
        <shortName evidence="8">CK</shortName>
        <ecNumber evidence="8">2.7.4.25</ecNumber>
    </recommendedName>
    <alternativeName>
        <fullName evidence="8">Cytidine monophosphate kinase</fullName>
        <shortName evidence="8">CMP kinase</shortName>
    </alternativeName>
</protein>
<accession>A0A3P3VVK0</accession>
<dbReference type="GO" id="GO:0005524">
    <property type="term" value="F:ATP binding"/>
    <property type="evidence" value="ECO:0007669"/>
    <property type="project" value="UniProtKB-UniRule"/>
</dbReference>
<evidence type="ECO:0000256" key="6">
    <source>
        <dbReference type="ARBA" id="ARBA00047615"/>
    </source>
</evidence>
<keyword evidence="3 8" id="KW-0547">Nucleotide-binding</keyword>
<dbReference type="SUPFAM" id="SSF52540">
    <property type="entry name" value="P-loop containing nucleoside triphosphate hydrolases"/>
    <property type="match status" value="1"/>
</dbReference>
<dbReference type="EC" id="2.7.4.25" evidence="8"/>
<feature type="domain" description="Cytidylate kinase" evidence="9">
    <location>
        <begin position="10"/>
        <end position="223"/>
    </location>
</feature>
<dbReference type="EMBL" id="RQVS01000022">
    <property type="protein sequence ID" value="RRJ85656.1"/>
    <property type="molecule type" value="Genomic_DNA"/>
</dbReference>
<keyword evidence="2 8" id="KW-0808">Transferase</keyword>
<dbReference type="GO" id="GO:0006220">
    <property type="term" value="P:pyrimidine nucleotide metabolic process"/>
    <property type="evidence" value="ECO:0007669"/>
    <property type="project" value="UniProtKB-UniRule"/>
</dbReference>
<name>A0A3P3VVK0_9MICO</name>
<dbReference type="GO" id="GO:0005737">
    <property type="term" value="C:cytoplasm"/>
    <property type="evidence" value="ECO:0007669"/>
    <property type="project" value="UniProtKB-SubCell"/>
</dbReference>
<sequence>MTDASRNIVVAIDGPSGSGKSTVARAAATDLGWHLLDTGSVYRALTWFAGRRGVDTADQDAVVALLPDFFRGWELSVLPEERWVRVDGVDVTDAIRTTEISSLVSNVATNLAVRKAVNERFRELLFGDDAPGIIAEGRDITTVVAPDAPVRILLTADESARIRRRLAEKAGDDAAAVAASVAERDARDSTVVTFTTAADGVVTLDTTELDLDQSIAAVIDLIREHGISRKGSAE</sequence>
<feature type="binding site" evidence="8">
    <location>
        <begin position="14"/>
        <end position="22"/>
    </location>
    <ligand>
        <name>ATP</name>
        <dbReference type="ChEBI" id="CHEBI:30616"/>
    </ligand>
</feature>
<evidence type="ECO:0000313" key="11">
    <source>
        <dbReference type="Proteomes" id="UP000274391"/>
    </source>
</evidence>
<dbReference type="InterPro" id="IPR027417">
    <property type="entry name" value="P-loop_NTPase"/>
</dbReference>
<evidence type="ECO:0000256" key="7">
    <source>
        <dbReference type="ARBA" id="ARBA00048478"/>
    </source>
</evidence>
<dbReference type="Pfam" id="PF02224">
    <property type="entry name" value="Cytidylate_kin"/>
    <property type="match status" value="1"/>
</dbReference>
<comment type="catalytic activity">
    <reaction evidence="7 8">
        <text>CMP + ATP = CDP + ADP</text>
        <dbReference type="Rhea" id="RHEA:11600"/>
        <dbReference type="ChEBI" id="CHEBI:30616"/>
        <dbReference type="ChEBI" id="CHEBI:58069"/>
        <dbReference type="ChEBI" id="CHEBI:60377"/>
        <dbReference type="ChEBI" id="CHEBI:456216"/>
        <dbReference type="EC" id="2.7.4.25"/>
    </reaction>
</comment>
<evidence type="ECO:0000256" key="5">
    <source>
        <dbReference type="ARBA" id="ARBA00022840"/>
    </source>
</evidence>
<proteinExistence type="inferred from homology"/>
<dbReference type="HAMAP" id="MF_00238">
    <property type="entry name" value="Cytidyl_kinase_type1"/>
    <property type="match status" value="1"/>
</dbReference>
<keyword evidence="11" id="KW-1185">Reference proteome</keyword>
<evidence type="ECO:0000256" key="3">
    <source>
        <dbReference type="ARBA" id="ARBA00022741"/>
    </source>
</evidence>
<dbReference type="Proteomes" id="UP000274391">
    <property type="component" value="Unassembled WGS sequence"/>
</dbReference>
<evidence type="ECO:0000259" key="9">
    <source>
        <dbReference type="Pfam" id="PF02224"/>
    </source>
</evidence>